<comment type="caution">
    <text evidence="6">The sequence shown here is derived from an EMBL/GenBank/DDBJ whole genome shotgun (WGS) entry which is preliminary data.</text>
</comment>
<accession>A0A3L8DU49</accession>
<feature type="region of interest" description="Disordered" evidence="3">
    <location>
        <begin position="825"/>
        <end position="863"/>
    </location>
</feature>
<dbReference type="GO" id="GO:0004252">
    <property type="term" value="F:serine-type endopeptidase activity"/>
    <property type="evidence" value="ECO:0007669"/>
    <property type="project" value="InterPro"/>
</dbReference>
<evidence type="ECO:0000313" key="6">
    <source>
        <dbReference type="EMBL" id="RLU23967.1"/>
    </source>
</evidence>
<dbReference type="SUPFAM" id="SSF50494">
    <property type="entry name" value="Trypsin-like serine proteases"/>
    <property type="match status" value="1"/>
</dbReference>
<dbReference type="InterPro" id="IPR002172">
    <property type="entry name" value="LDrepeatLR_classA_rpt"/>
</dbReference>
<reference evidence="6 7" key="1">
    <citation type="journal article" date="2018" name="Genome Res.">
        <title>The genomic architecture and molecular evolution of ant odorant receptors.</title>
        <authorList>
            <person name="McKenzie S.K."/>
            <person name="Kronauer D.J.C."/>
        </authorList>
    </citation>
    <scope>NUCLEOTIDE SEQUENCE [LARGE SCALE GENOMIC DNA]</scope>
    <source>
        <strain evidence="6">Clonal line C1</strain>
    </source>
</reference>
<feature type="disulfide bond" evidence="2">
    <location>
        <begin position="966"/>
        <end position="981"/>
    </location>
</feature>
<evidence type="ECO:0000256" key="2">
    <source>
        <dbReference type="PROSITE-ProRule" id="PRU00124"/>
    </source>
</evidence>
<proteinExistence type="predicted"/>
<feature type="compositionally biased region" description="Polar residues" evidence="3">
    <location>
        <begin position="825"/>
        <end position="836"/>
    </location>
</feature>
<feature type="disulfide bond" evidence="2">
    <location>
        <begin position="886"/>
        <end position="904"/>
    </location>
</feature>
<keyword evidence="4" id="KW-0812">Transmembrane</keyword>
<evidence type="ECO:0000259" key="5">
    <source>
        <dbReference type="PROSITE" id="PS50240"/>
    </source>
</evidence>
<dbReference type="InterPro" id="IPR009003">
    <property type="entry name" value="Peptidase_S1_PA"/>
</dbReference>
<feature type="disulfide bond" evidence="2">
    <location>
        <begin position="879"/>
        <end position="891"/>
    </location>
</feature>
<dbReference type="PRINTS" id="PR00261">
    <property type="entry name" value="LDLRECEPTOR"/>
</dbReference>
<evidence type="ECO:0000256" key="1">
    <source>
        <dbReference type="ARBA" id="ARBA00023157"/>
    </source>
</evidence>
<gene>
    <name evidence="6" type="ORF">DMN91_004175</name>
</gene>
<feature type="transmembrane region" description="Helical" evidence="4">
    <location>
        <begin position="216"/>
        <end position="238"/>
    </location>
</feature>
<comment type="caution">
    <text evidence="2">Lacks conserved residue(s) required for the propagation of feature annotation.</text>
</comment>
<keyword evidence="1 2" id="KW-1015">Disulfide bond</keyword>
<keyword evidence="4" id="KW-0472">Membrane</keyword>
<dbReference type="CDD" id="cd00190">
    <property type="entry name" value="Tryp_SPc"/>
    <property type="match status" value="1"/>
</dbReference>
<dbReference type="FunFam" id="2.40.10.10:FF:000068">
    <property type="entry name" value="transmembrane protease serine 2"/>
    <property type="match status" value="1"/>
</dbReference>
<dbReference type="PROSITE" id="PS00134">
    <property type="entry name" value="TRYPSIN_HIS"/>
    <property type="match status" value="1"/>
</dbReference>
<evidence type="ECO:0000313" key="7">
    <source>
        <dbReference type="Proteomes" id="UP000279307"/>
    </source>
</evidence>
<dbReference type="GO" id="GO:0006508">
    <property type="term" value="P:proteolysis"/>
    <property type="evidence" value="ECO:0007669"/>
    <property type="project" value="InterPro"/>
</dbReference>
<evidence type="ECO:0000256" key="3">
    <source>
        <dbReference type="SAM" id="MobiDB-lite"/>
    </source>
</evidence>
<name>A0A3L8DU49_OOCBI</name>
<dbReference type="InterPro" id="IPR043504">
    <property type="entry name" value="Peptidase_S1_PA_chymotrypsin"/>
</dbReference>
<organism evidence="6 7">
    <name type="scientific">Ooceraea biroi</name>
    <name type="common">Clonal raider ant</name>
    <name type="synonym">Cerapachys biroi</name>
    <dbReference type="NCBI Taxonomy" id="2015173"/>
    <lineage>
        <taxon>Eukaryota</taxon>
        <taxon>Metazoa</taxon>
        <taxon>Ecdysozoa</taxon>
        <taxon>Arthropoda</taxon>
        <taxon>Hexapoda</taxon>
        <taxon>Insecta</taxon>
        <taxon>Pterygota</taxon>
        <taxon>Neoptera</taxon>
        <taxon>Endopterygota</taxon>
        <taxon>Hymenoptera</taxon>
        <taxon>Apocrita</taxon>
        <taxon>Aculeata</taxon>
        <taxon>Formicoidea</taxon>
        <taxon>Formicidae</taxon>
        <taxon>Dorylinae</taxon>
        <taxon>Ooceraea</taxon>
    </lineage>
</organism>
<dbReference type="PROSITE" id="PS50068">
    <property type="entry name" value="LDLRA_2"/>
    <property type="match status" value="2"/>
</dbReference>
<dbReference type="CDD" id="cd00112">
    <property type="entry name" value="LDLa"/>
    <property type="match status" value="2"/>
</dbReference>
<dbReference type="SUPFAM" id="SSF57424">
    <property type="entry name" value="LDL receptor-like module"/>
    <property type="match status" value="2"/>
</dbReference>
<evidence type="ECO:0000256" key="4">
    <source>
        <dbReference type="SAM" id="Phobius"/>
    </source>
</evidence>
<feature type="domain" description="Peptidase S1" evidence="5">
    <location>
        <begin position="1147"/>
        <end position="1303"/>
    </location>
</feature>
<dbReference type="Gene3D" id="4.10.400.10">
    <property type="entry name" value="Low-density Lipoprotein Receptor"/>
    <property type="match status" value="3"/>
</dbReference>
<dbReference type="PROSITE" id="PS50240">
    <property type="entry name" value="TRYPSIN_DOM"/>
    <property type="match status" value="1"/>
</dbReference>
<dbReference type="EMBL" id="QOIP01000004">
    <property type="protein sequence ID" value="RLU23967.1"/>
    <property type="molecule type" value="Genomic_DNA"/>
</dbReference>
<dbReference type="InterPro" id="IPR001254">
    <property type="entry name" value="Trypsin_dom"/>
</dbReference>
<dbReference type="SMART" id="SM00192">
    <property type="entry name" value="LDLa"/>
    <property type="match status" value="3"/>
</dbReference>
<feature type="transmembrane region" description="Helical" evidence="4">
    <location>
        <begin position="140"/>
        <end position="157"/>
    </location>
</feature>
<dbReference type="Pfam" id="PF00089">
    <property type="entry name" value="Trypsin"/>
    <property type="match status" value="1"/>
</dbReference>
<sequence>MVAIADLANKESYHALPAFDIDRVYTKLPCKWSVDYEPDYNYETVQVSAVETSARAPMVNDLDRVIHLMLMQASLVDAEFWITSVNLREKGACDAPCHKTWDRHRQTTGPSPQRLRSDAKPNCEHRSPVFVGHSLNISRHTNLFIILFFILLVRLLGKSEKLHVDKSPSPQMVDVPISPQCCVVLTDSKNTGKITEKCKSDSQSHPNCFKRYNSTLLIGTITILLFLSLLRVLLYFIMIKHDCNSNITVDIQPESHEERVIRLSYPLGERSLSGLETEGMIDEDSSFNDQLLRASQITRSANDDAFPTINEPGVATRSKRTIPRKRRECKLNEEHCKTLLKSMKSYFEALSETRSGKGTYTYEDIVKCIQCKNLVADVTNEISKETMSRPHDRYYPYGYVKQNHSSDLDMPIVKLLDDEKLDSSTKCTDDQTETSKMQPMKTGFTKDISQSTVEISLSSISSETTTISITTPDRVSPWASPQVNINVTGIANVSRTNISDTQSTNNSIASKYSQKVKIQKTPSIESVFTKSNVDVTAESKSATDSAQLQFITTESSSSTQNSIIRKDNAISENTMVVTELSETKTRNHDVANQIAITENVTSVSEGYDVTGITGDTVHPSTHPSLEGHPEVQLAAPANGARSMDGYYPINNAILLNHLQTTKKNKNNQQAIAENTKSFQELQLTPTWTTHPVCFFGYPGQLSNKPLPAGFTPYMPPFVPSAQDQGFPSQTSFRHTAPQPNYMQVQAQTVQFLPRNDARNRMQTQPIAQGVGPTGPAMLNAPIFPMNQQPISTPQHSPEMFQQSGTDVPYFCTNMPIPTYNFPLIPSTSHSSRSSNVDEAEPADSRNNSRKHITPTLTPKDNSSPQHNYYPWKYFMPTGCPEDYRQCNDQFCIPQLKWCDGHVDCADASDETQCSCNDRIWQNRLCDGYPDCPDGEDELNCFDCPADFFNCDDWRRPDNCVPLKQRCDGIEQCLNGKDEHDCNILSSIKISENDIFAVGYAEGFLHKNIEGRWYPVCSNTSYWAVDACMSEIGQPLTMPPQMSFVQVPTDVFQDSYVAEFNGQIKIVSCSGMAVFVKCPQLSCGTRSQDISIASNENGNPYTYRKRSGRQNTQFHKVYQETLDLLKQSRAMSDEDQDNDDALIGSPRVVGGRMSQPKSWPFLVAIYKDGLFHCGGVILNELYILTAGHCMTEYEKHYYEVEAGVLRRYSFSPMVQLRKAMFVIVHPNYDITLFHNDVALIVLDKPLLFNRWVRPICLPTVNTAGPEWEQGPTPQSICVAVGWGAVREFGPDPQSIVFFIEFDVL</sequence>
<dbReference type="Proteomes" id="UP000279307">
    <property type="component" value="Chromosome 4"/>
</dbReference>
<dbReference type="PANTHER" id="PTHR24252:SF7">
    <property type="entry name" value="HYALIN"/>
    <property type="match status" value="1"/>
</dbReference>
<dbReference type="OrthoDB" id="10016557at2759"/>
<dbReference type="PANTHER" id="PTHR24252">
    <property type="entry name" value="ACROSIN-RELATED"/>
    <property type="match status" value="1"/>
</dbReference>
<feature type="disulfide bond" evidence="2">
    <location>
        <begin position="898"/>
        <end position="913"/>
    </location>
</feature>
<dbReference type="InterPro" id="IPR018114">
    <property type="entry name" value="TRYPSIN_HIS"/>
</dbReference>
<dbReference type="InterPro" id="IPR036055">
    <property type="entry name" value="LDL_receptor-like_sf"/>
</dbReference>
<dbReference type="Pfam" id="PF00057">
    <property type="entry name" value="Ldl_recept_a"/>
    <property type="match status" value="1"/>
</dbReference>
<dbReference type="SMART" id="SM00020">
    <property type="entry name" value="Tryp_SPc"/>
    <property type="match status" value="1"/>
</dbReference>
<dbReference type="Gene3D" id="2.40.10.10">
    <property type="entry name" value="Trypsin-like serine proteases"/>
    <property type="match status" value="1"/>
</dbReference>
<keyword evidence="4" id="KW-1133">Transmembrane helix</keyword>
<feature type="compositionally biased region" description="Polar residues" evidence="3">
    <location>
        <begin position="854"/>
        <end position="863"/>
    </location>
</feature>
<protein>
    <recommendedName>
        <fullName evidence="5">Peptidase S1 domain-containing protein</fullName>
    </recommendedName>
</protein>